<dbReference type="EMBL" id="CP137310">
    <property type="protein sequence ID" value="WQF84229.1"/>
    <property type="molecule type" value="Genomic_DNA"/>
</dbReference>
<gene>
    <name evidence="1" type="ORF">CDEST_09243</name>
</gene>
<name>A0AAX4ILN3_9PEZI</name>
<sequence>MDLPSILLYRAARVAIRLPDESLVTTESEERQFLYITQDGVIGGTGLVATYLMQPEMSSARARIIRWSMHPICNYVWSIKTDSGKLRVKFISPWQPFAQLTWFPHTRGSRCMATAYFAYDPGEVVVRTGPSGRVVGKATPTLFSGHGSPMTYFIEFEHVVECDLIVLFQPEDATLAPVLSQAFPRTAIKWDTQVALPISHHLDDAASSVGTSPDRATKADFMQSENGGLATTDARIAVAGAASEDYHKDFFVPLRADVYSTDPRPDRPNIDSAHFYSLCTASPSSTSSSASNPYADDPRHTPFIFADDLGAQQNAEDDRCIVVKPLF</sequence>
<reference evidence="2" key="1">
    <citation type="journal article" date="2023" name="bioRxiv">
        <title>Complete genome of the Medicago anthracnose fungus, Colletotrichum destructivum, reveals a mini-chromosome-like region within a core chromosome.</title>
        <authorList>
            <person name="Lapalu N."/>
            <person name="Simon A."/>
            <person name="Lu A."/>
            <person name="Plaumann P.-L."/>
            <person name="Amselem J."/>
            <person name="Pigne S."/>
            <person name="Auger A."/>
            <person name="Koch C."/>
            <person name="Dallery J.-F."/>
            <person name="O'Connell R.J."/>
        </authorList>
    </citation>
    <scope>NUCLEOTIDE SEQUENCE [LARGE SCALE GENOMIC DNA]</scope>
    <source>
        <strain evidence="2">CBS 520.97</strain>
    </source>
</reference>
<dbReference type="GeneID" id="87945746"/>
<proteinExistence type="predicted"/>
<dbReference type="Proteomes" id="UP001322277">
    <property type="component" value="Chromosome 6"/>
</dbReference>
<evidence type="ECO:0000313" key="1">
    <source>
        <dbReference type="EMBL" id="WQF84229.1"/>
    </source>
</evidence>
<keyword evidence="2" id="KW-1185">Reference proteome</keyword>
<dbReference type="AlphaFoldDB" id="A0AAX4ILN3"/>
<dbReference type="KEGG" id="cdet:87945746"/>
<accession>A0AAX4ILN3</accession>
<organism evidence="1 2">
    <name type="scientific">Colletotrichum destructivum</name>
    <dbReference type="NCBI Taxonomy" id="34406"/>
    <lineage>
        <taxon>Eukaryota</taxon>
        <taxon>Fungi</taxon>
        <taxon>Dikarya</taxon>
        <taxon>Ascomycota</taxon>
        <taxon>Pezizomycotina</taxon>
        <taxon>Sordariomycetes</taxon>
        <taxon>Hypocreomycetidae</taxon>
        <taxon>Glomerellales</taxon>
        <taxon>Glomerellaceae</taxon>
        <taxon>Colletotrichum</taxon>
        <taxon>Colletotrichum destructivum species complex</taxon>
    </lineage>
</organism>
<protein>
    <submittedName>
        <fullName evidence="1">Uncharacterized protein</fullName>
    </submittedName>
</protein>
<dbReference type="RefSeq" id="XP_062781453.1">
    <property type="nucleotide sequence ID" value="XM_062925402.1"/>
</dbReference>
<evidence type="ECO:0000313" key="2">
    <source>
        <dbReference type="Proteomes" id="UP001322277"/>
    </source>
</evidence>